<dbReference type="AGR" id="Xenbase:XB-GENE-981200"/>
<dbReference type="InterPro" id="IPR001752">
    <property type="entry name" value="Kinesin_motor_dom"/>
</dbReference>
<feature type="region of interest" description="Disordered" evidence="19">
    <location>
        <begin position="830"/>
        <end position="909"/>
    </location>
</feature>
<reference evidence="22" key="1">
    <citation type="submission" date="2025-08" db="UniProtKB">
        <authorList>
            <consortium name="RefSeq"/>
        </authorList>
    </citation>
    <scope>IDENTIFICATION</scope>
    <source>
        <strain evidence="22">Nigerian</strain>
        <tissue evidence="22">Liver and blood</tissue>
    </source>
</reference>
<feature type="region of interest" description="Disordered" evidence="19">
    <location>
        <begin position="1087"/>
        <end position="1115"/>
    </location>
</feature>
<evidence type="ECO:0000256" key="15">
    <source>
        <dbReference type="ARBA" id="ARBA00023273"/>
    </source>
</evidence>
<dbReference type="Pfam" id="PF25764">
    <property type="entry name" value="KIF21A_4th"/>
    <property type="match status" value="1"/>
</dbReference>
<name>A0A8J0QZV4_XENTR</name>
<comment type="subcellular location">
    <subcellularLocation>
        <location evidence="3">Cell projection</location>
        <location evidence="3">Axon</location>
    </subcellularLocation>
    <subcellularLocation>
        <location evidence="2">Cell projection</location>
        <location evidence="2">Dendrite</location>
    </subcellularLocation>
    <subcellularLocation>
        <location evidence="4">Cell projection</location>
        <location evidence="4">Growth cone</location>
    </subcellularLocation>
    <subcellularLocation>
        <location evidence="1">Cytoplasm</location>
        <location evidence="1">Cytoskeleton</location>
    </subcellularLocation>
</comment>
<keyword evidence="14" id="KW-0206">Cytoskeleton</keyword>
<dbReference type="InterPro" id="IPR015943">
    <property type="entry name" value="WD40/YVTN_repeat-like_dom_sf"/>
</dbReference>
<feature type="repeat" description="WD" evidence="16">
    <location>
        <begin position="1571"/>
        <end position="1600"/>
    </location>
</feature>
<dbReference type="InterPro" id="IPR019821">
    <property type="entry name" value="Kinesin_motor_CS"/>
</dbReference>
<evidence type="ECO:0000256" key="4">
    <source>
        <dbReference type="ARBA" id="ARBA00004624"/>
    </source>
</evidence>
<dbReference type="GO" id="GO:0003777">
    <property type="term" value="F:microtubule motor activity"/>
    <property type="evidence" value="ECO:0000318"/>
    <property type="project" value="GO_Central"/>
</dbReference>
<feature type="compositionally biased region" description="Acidic residues" evidence="19">
    <location>
        <begin position="553"/>
        <end position="590"/>
    </location>
</feature>
<evidence type="ECO:0000313" key="23">
    <source>
        <dbReference type="Xenbase" id="XB-GENE-981200"/>
    </source>
</evidence>
<evidence type="ECO:0000256" key="6">
    <source>
        <dbReference type="ARBA" id="ARBA00022553"/>
    </source>
</evidence>
<dbReference type="GO" id="GO:0030425">
    <property type="term" value="C:dendrite"/>
    <property type="evidence" value="ECO:0007669"/>
    <property type="project" value="UniProtKB-SubCell"/>
</dbReference>
<feature type="region of interest" description="Disordered" evidence="19">
    <location>
        <begin position="489"/>
        <end position="600"/>
    </location>
</feature>
<dbReference type="CDD" id="cd01372">
    <property type="entry name" value="KISc_KIF4"/>
    <property type="match status" value="1"/>
</dbReference>
<dbReference type="Proteomes" id="UP000008143">
    <property type="component" value="Chromosome 2"/>
</dbReference>
<dbReference type="InterPro" id="IPR036322">
    <property type="entry name" value="WD40_repeat_dom_sf"/>
</dbReference>
<dbReference type="GO" id="GO:0008017">
    <property type="term" value="F:microtubule binding"/>
    <property type="evidence" value="ECO:0007669"/>
    <property type="project" value="InterPro"/>
</dbReference>
<evidence type="ECO:0000256" key="9">
    <source>
        <dbReference type="ARBA" id="ARBA00022737"/>
    </source>
</evidence>
<dbReference type="PROSITE" id="PS00411">
    <property type="entry name" value="KINESIN_MOTOR_1"/>
    <property type="match status" value="1"/>
</dbReference>
<keyword evidence="8" id="KW-0493">Microtubule</keyword>
<dbReference type="GO" id="GO:0007052">
    <property type="term" value="P:mitotic spindle organization"/>
    <property type="evidence" value="ECO:0000318"/>
    <property type="project" value="GO_Central"/>
</dbReference>
<evidence type="ECO:0000256" key="13">
    <source>
        <dbReference type="ARBA" id="ARBA00023175"/>
    </source>
</evidence>
<keyword evidence="15" id="KW-0966">Cell projection</keyword>
<keyword evidence="9" id="KW-0677">Repeat</keyword>
<evidence type="ECO:0000256" key="11">
    <source>
        <dbReference type="ARBA" id="ARBA00022840"/>
    </source>
</evidence>
<dbReference type="InterPro" id="IPR027640">
    <property type="entry name" value="Kinesin-like_fam"/>
</dbReference>
<evidence type="ECO:0000256" key="19">
    <source>
        <dbReference type="SAM" id="MobiDB-lite"/>
    </source>
</evidence>
<dbReference type="RefSeq" id="XP_004910777.1">
    <property type="nucleotide sequence ID" value="XM_004910720.4"/>
</dbReference>
<feature type="compositionally biased region" description="Low complexity" evidence="19">
    <location>
        <begin position="857"/>
        <end position="868"/>
    </location>
</feature>
<feature type="repeat" description="WD" evidence="16">
    <location>
        <begin position="1292"/>
        <end position="1331"/>
    </location>
</feature>
<dbReference type="InterPro" id="IPR019775">
    <property type="entry name" value="WD40_repeat_CS"/>
</dbReference>
<dbReference type="FunFam" id="3.40.850.10:FF:000011">
    <property type="entry name" value="Kinesin family member 21A"/>
    <property type="match status" value="1"/>
</dbReference>
<feature type="binding site" evidence="17">
    <location>
        <begin position="87"/>
        <end position="94"/>
    </location>
    <ligand>
        <name>ATP</name>
        <dbReference type="ChEBI" id="CHEBI:30616"/>
    </ligand>
</feature>
<evidence type="ECO:0000256" key="8">
    <source>
        <dbReference type="ARBA" id="ARBA00022701"/>
    </source>
</evidence>
<dbReference type="PANTHER" id="PTHR47969">
    <property type="entry name" value="CHROMOSOME-ASSOCIATED KINESIN KIF4A-RELATED"/>
    <property type="match status" value="1"/>
</dbReference>
<dbReference type="CDD" id="cd22262">
    <property type="entry name" value="Rcc_KIF21B"/>
    <property type="match status" value="1"/>
</dbReference>
<keyword evidence="21" id="KW-1185">Reference proteome</keyword>
<feature type="coiled-coil region" evidence="18">
    <location>
        <begin position="933"/>
        <end position="1016"/>
    </location>
</feature>
<accession>A0A8J0QZV4</accession>
<feature type="compositionally biased region" description="Polar residues" evidence="19">
    <location>
        <begin position="1101"/>
        <end position="1115"/>
    </location>
</feature>
<dbReference type="PROSITE" id="PS50082">
    <property type="entry name" value="WD_REPEATS_2"/>
    <property type="match status" value="3"/>
</dbReference>
<feature type="coiled-coil region" evidence="18">
    <location>
        <begin position="645"/>
        <end position="827"/>
    </location>
</feature>
<gene>
    <name evidence="22 23" type="primary">kif21b</name>
</gene>
<evidence type="ECO:0000256" key="7">
    <source>
        <dbReference type="ARBA" id="ARBA00022574"/>
    </source>
</evidence>
<dbReference type="GO" id="GO:0030426">
    <property type="term" value="C:growth cone"/>
    <property type="evidence" value="ECO:0007669"/>
    <property type="project" value="UniProtKB-SubCell"/>
</dbReference>
<dbReference type="SUPFAM" id="SSF46579">
    <property type="entry name" value="Prefoldin"/>
    <property type="match status" value="1"/>
</dbReference>
<dbReference type="CTD" id="23046"/>
<dbReference type="CDD" id="cd00200">
    <property type="entry name" value="WD40"/>
    <property type="match status" value="1"/>
</dbReference>
<evidence type="ECO:0000256" key="16">
    <source>
        <dbReference type="PROSITE-ProRule" id="PRU00221"/>
    </source>
</evidence>
<dbReference type="Pfam" id="PF00400">
    <property type="entry name" value="WD40"/>
    <property type="match status" value="5"/>
</dbReference>
<dbReference type="PROSITE" id="PS50294">
    <property type="entry name" value="WD_REPEATS_REGION"/>
    <property type="match status" value="1"/>
</dbReference>
<dbReference type="PROSITE" id="PS00678">
    <property type="entry name" value="WD_REPEATS_1"/>
    <property type="match status" value="1"/>
</dbReference>
<dbReference type="GO" id="GO:0005524">
    <property type="term" value="F:ATP binding"/>
    <property type="evidence" value="ECO:0007669"/>
    <property type="project" value="UniProtKB-UniRule"/>
</dbReference>
<dbReference type="PRINTS" id="PR00380">
    <property type="entry name" value="KINESINHEAVY"/>
</dbReference>
<evidence type="ECO:0000256" key="5">
    <source>
        <dbReference type="ARBA" id="ARBA00022490"/>
    </source>
</evidence>
<dbReference type="SUPFAM" id="SSF52540">
    <property type="entry name" value="P-loop containing nucleoside triphosphate hydrolases"/>
    <property type="match status" value="1"/>
</dbReference>
<protein>
    <submittedName>
        <fullName evidence="22">Kinesin-like protein KIF21B isoform X1</fullName>
    </submittedName>
</protein>
<dbReference type="PANTHER" id="PTHR47969:SF32">
    <property type="entry name" value="KINESIN-LIKE PROTEIN KIF21B ISOFORM X1"/>
    <property type="match status" value="1"/>
</dbReference>
<dbReference type="PROSITE" id="PS50067">
    <property type="entry name" value="KINESIN_MOTOR_2"/>
    <property type="match status" value="1"/>
</dbReference>
<evidence type="ECO:0000313" key="21">
    <source>
        <dbReference type="Proteomes" id="UP000008143"/>
    </source>
</evidence>
<evidence type="ECO:0000256" key="2">
    <source>
        <dbReference type="ARBA" id="ARBA00004279"/>
    </source>
</evidence>
<feature type="compositionally biased region" description="Polar residues" evidence="19">
    <location>
        <begin position="1194"/>
        <end position="1206"/>
    </location>
</feature>
<dbReference type="Pfam" id="PF23204">
    <property type="entry name" value="KIF21A_2nd"/>
    <property type="match status" value="1"/>
</dbReference>
<dbReference type="GO" id="GO:0005874">
    <property type="term" value="C:microtubule"/>
    <property type="evidence" value="ECO:0007669"/>
    <property type="project" value="UniProtKB-KW"/>
</dbReference>
<feature type="region of interest" description="Disordered" evidence="19">
    <location>
        <begin position="1173"/>
        <end position="1265"/>
    </location>
</feature>
<dbReference type="SUPFAM" id="SSF50978">
    <property type="entry name" value="WD40 repeat-like"/>
    <property type="match status" value="1"/>
</dbReference>
<keyword evidence="13 17" id="KW-0505">Motor protein</keyword>
<evidence type="ECO:0000256" key="12">
    <source>
        <dbReference type="ARBA" id="ARBA00023054"/>
    </source>
</evidence>
<dbReference type="InterPro" id="IPR036961">
    <property type="entry name" value="Kinesin_motor_dom_sf"/>
</dbReference>
<dbReference type="KEGG" id="xtr:779607"/>
<sequence length="1625" mass="180844">MGSQGDCSVRVALRIRPQSSKEQTEGCRICTWVYAGEPQVLLGKDKAFTYDFVFDMDTDQIQVYETCVRGLVEGCFQGYNATVLAYGQTGAGKTHTMGSGFDLVVTEEELGIIPRAVRQLFSTIQEHKASAYERGLPEPSFKVSAQFLELYNEEILDLFDVSRDPDSRYRKSNIRIHEDASGGIYVSGASIRSVSSEGELLQLLKEGALSRTTASTQMNSQSSRSHAIFSVHLQQTRVSETCSKDSSSLEYETLTAKFHFVDLAGSERLKRTGATGERAREGISINCGLLALGNVISALGDQSKKVLHVPYRDSKLTRLLQDSLGGNSQTMMIACVSPSDRDFMETLNTLKYANRARNIKNRVTANQEQSGQQVQALRAELARVKLELQEYKTGHRVAGNDSLSDMCQELSMLRSENASLRLRVTALQEAIRAINARVTRMAGQEAAHLVQRAGDSNEEIQTLIQNYIHEIEELRTRLVESEAMNESLRRSLSRSTARSLVTGPATPTPSLEKEANEVVRRAKEEVQNLKKKGSSLQSDNYKKSLKQQLQISEETDYNEGEEEDDHEESECDEEESEGSGESEAESDSEPEEKGLGCWDAGKKSSGPLSLWAPLTQAGSLQAPPPSQPSPSLPFCMEEGSLGGDLADLTCEIEIKQRLIEELEQSQRRLQTLKLQYEEKLQQLQSRIRDTQLERDRVLRELSSMECYTEEKANKIRADYEKKLREMNRDLQKLQLAQREHTRLLKNQSRYERELKKLQMELSDMKKAKSALMKQMREEQQLRKLAESRRNKEIAQLKKEHHRQELHIRALESQKRQQEIVLRRKTQEVSALRRLSRRQTDRSGGRSHSVADSGAELSTSTASSEPDSSLRSVSSIVRHWNRKTSGDVGPVPNGSRTPRRKGVRPGLPLSKAAHMKWQTLERRVHEVVLQRLTLLNLESDMERLLRKREELSLLQEALISRSIALPEDRKAEEKSQQDVAEELEALTANIDYVNDCIRECQATIVQMEETKEDLDSTDTSVVISSCSLTEARHLLDNFLRASIDKGLQVAQKEAQIRILEARIRQTDMAGLSQAHMLLEKSECHSVQQAENGYASTDEEVSEISQTSDGSASFSSMKGSCSQDDFKWKGEPRLSWQVKAVSAESLSPLLEASTRNITKSLASLTDILEDVGGFSPSGLRGRASHSLTLPIRGNTFPRQSRGFNTSPVTRRKSYDRGQPRASDSNLTPPSSPPMRPRNDKNVFSRLTSSQSSGTALDKSDESDSSFSDVSRGIISQFGGLKSMRTAPLQCVAIAEGHTKPVLCVEATDELLFTGSKDRTCKLWNLVTGQEIASLRNHPHNVVSLKHCPNSGLVLTASASCVRVWDIRDSARCVRTLLSSGQVMSGDICSGLGFRSGSSTQAELQINQITLNPDGTILYAAAGNAVRAWDLSRFQPIGKLTGHMAPVMCLTVSNTQNGRDLVITGSKDHYVKIFELHSGWGGAVPPTYNLEPPHYDGIECLAVQNGILCSGSRDNGIKKWDLQQHELTQQVPNAHRDWICALGFVPGRSMLLSGCRGGILKVWNMENFTPIGEIKGHESPINAMCSNSRHIFTASSDCRVKLWVYVPGLTPCLPRRVLAIKGRATSLP</sequence>
<evidence type="ECO:0000256" key="1">
    <source>
        <dbReference type="ARBA" id="ARBA00004245"/>
    </source>
</evidence>
<evidence type="ECO:0000256" key="10">
    <source>
        <dbReference type="ARBA" id="ARBA00022741"/>
    </source>
</evidence>
<dbReference type="FunFam" id="2.130.10.10:FF:000164">
    <property type="entry name" value="Kinesin family member 21A"/>
    <property type="match status" value="1"/>
</dbReference>
<evidence type="ECO:0000256" key="17">
    <source>
        <dbReference type="PROSITE-ProRule" id="PRU00283"/>
    </source>
</evidence>
<evidence type="ECO:0000256" key="3">
    <source>
        <dbReference type="ARBA" id="ARBA00004489"/>
    </source>
</evidence>
<evidence type="ECO:0000256" key="14">
    <source>
        <dbReference type="ARBA" id="ARBA00023212"/>
    </source>
</evidence>
<feature type="domain" description="Kinesin motor" evidence="20">
    <location>
        <begin position="8"/>
        <end position="359"/>
    </location>
</feature>
<dbReference type="OrthoDB" id="3176171at2759"/>
<comment type="similarity">
    <text evidence="17">Belongs to the TRAFAC class myosin-kinesin ATPase superfamily. Kinesin family.</text>
</comment>
<keyword evidence="10 17" id="KW-0547">Nucleotide-binding</keyword>
<dbReference type="InterPro" id="IPR001680">
    <property type="entry name" value="WD40_rpt"/>
</dbReference>
<evidence type="ECO:0000313" key="22">
    <source>
        <dbReference type="RefSeq" id="XP_004910777.1"/>
    </source>
</evidence>
<keyword evidence="7 16" id="KW-0853">WD repeat</keyword>
<dbReference type="InterPro" id="IPR056532">
    <property type="entry name" value="KIF21A/B_hel_2"/>
</dbReference>
<dbReference type="Gene3D" id="3.40.850.10">
    <property type="entry name" value="Kinesin motor domain"/>
    <property type="match status" value="1"/>
</dbReference>
<dbReference type="GO" id="GO:0007018">
    <property type="term" value="P:microtubule-based movement"/>
    <property type="evidence" value="ECO:0007669"/>
    <property type="project" value="InterPro"/>
</dbReference>
<dbReference type="GO" id="GO:0051231">
    <property type="term" value="P:spindle elongation"/>
    <property type="evidence" value="ECO:0000318"/>
    <property type="project" value="GO_Central"/>
</dbReference>
<evidence type="ECO:0000256" key="18">
    <source>
        <dbReference type="SAM" id="Coils"/>
    </source>
</evidence>
<dbReference type="Pfam" id="PF23203">
    <property type="entry name" value="KIF21A"/>
    <property type="match status" value="1"/>
</dbReference>
<proteinExistence type="inferred from homology"/>
<dbReference type="SMART" id="SM00129">
    <property type="entry name" value="KISc"/>
    <property type="match status" value="1"/>
</dbReference>
<dbReference type="Xenbase" id="XB-GENE-981200">
    <property type="gene designation" value="kif21b"/>
</dbReference>
<dbReference type="Pfam" id="PF00225">
    <property type="entry name" value="Kinesin"/>
    <property type="match status" value="1"/>
</dbReference>
<keyword evidence="11 17" id="KW-0067">ATP-binding</keyword>
<dbReference type="GeneID" id="779607"/>
<feature type="compositionally biased region" description="Basic and acidic residues" evidence="19">
    <location>
        <begin position="511"/>
        <end position="528"/>
    </location>
</feature>
<dbReference type="GO" id="GO:0005875">
    <property type="term" value="C:microtubule associated complex"/>
    <property type="evidence" value="ECO:0000318"/>
    <property type="project" value="GO_Central"/>
</dbReference>
<feature type="compositionally biased region" description="Polar residues" evidence="19">
    <location>
        <begin position="1242"/>
        <end position="1252"/>
    </location>
</feature>
<evidence type="ECO:0000259" key="20">
    <source>
        <dbReference type="PROSITE" id="PS50067"/>
    </source>
</evidence>
<dbReference type="Gene3D" id="2.130.10.10">
    <property type="entry name" value="YVTN repeat-like/Quinoprotein amine dehydrogenase"/>
    <property type="match status" value="2"/>
</dbReference>
<dbReference type="InterPro" id="IPR027417">
    <property type="entry name" value="P-loop_NTPase"/>
</dbReference>
<keyword evidence="5" id="KW-0963">Cytoplasm</keyword>
<dbReference type="SMART" id="SM00320">
    <property type="entry name" value="WD40"/>
    <property type="match status" value="7"/>
</dbReference>
<feature type="repeat" description="WD" evidence="16">
    <location>
        <begin position="1529"/>
        <end position="1570"/>
    </location>
</feature>
<keyword evidence="12 18" id="KW-0175">Coiled coil</keyword>
<keyword evidence="6" id="KW-0597">Phosphoprotein</keyword>
<dbReference type="OMA" id="REGCHIC"/>
<organism evidence="21 22">
    <name type="scientific">Xenopus tropicalis</name>
    <name type="common">Western clawed frog</name>
    <name type="synonym">Silurana tropicalis</name>
    <dbReference type="NCBI Taxonomy" id="8364"/>
    <lineage>
        <taxon>Eukaryota</taxon>
        <taxon>Metazoa</taxon>
        <taxon>Chordata</taxon>
        <taxon>Craniata</taxon>
        <taxon>Vertebrata</taxon>
        <taxon>Euteleostomi</taxon>
        <taxon>Amphibia</taxon>
        <taxon>Batrachia</taxon>
        <taxon>Anura</taxon>
        <taxon>Pipoidea</taxon>
        <taxon>Pipidae</taxon>
        <taxon>Xenopodinae</taxon>
        <taxon>Xenopus</taxon>
        <taxon>Silurana</taxon>
    </lineage>
</organism>
<dbReference type="InterPro" id="IPR056533">
    <property type="entry name" value="KIF21A/B_hel_1"/>
</dbReference>